<dbReference type="EMBL" id="CP029347">
    <property type="protein sequence ID" value="AWL10703.1"/>
    <property type="molecule type" value="Genomic_DNA"/>
</dbReference>
<accession>A0A2S2DZC2</accession>
<name>A0A2S2DZC2_9ALTE</name>
<dbReference type="RefSeq" id="WP_109338397.1">
    <property type="nucleotide sequence ID" value="NZ_CP029347.1"/>
</dbReference>
<evidence type="ECO:0000313" key="2">
    <source>
        <dbReference type="Proteomes" id="UP000245728"/>
    </source>
</evidence>
<gene>
    <name evidence="1" type="ORF">HMF8227_00195</name>
</gene>
<proteinExistence type="predicted"/>
<protein>
    <submittedName>
        <fullName evidence="1">Uncharacterized protein</fullName>
    </submittedName>
</protein>
<dbReference type="AlphaFoldDB" id="A0A2S2DZC2"/>
<organism evidence="1 2">
    <name type="scientific">Saliniradius amylolyticus</name>
    <dbReference type="NCBI Taxonomy" id="2183582"/>
    <lineage>
        <taxon>Bacteria</taxon>
        <taxon>Pseudomonadati</taxon>
        <taxon>Pseudomonadota</taxon>
        <taxon>Gammaproteobacteria</taxon>
        <taxon>Alteromonadales</taxon>
        <taxon>Alteromonadaceae</taxon>
        <taxon>Saliniradius</taxon>
    </lineage>
</organism>
<keyword evidence="2" id="KW-1185">Reference proteome</keyword>
<reference evidence="1 2" key="1">
    <citation type="submission" date="2018-05" db="EMBL/GenBank/DDBJ databases">
        <title>Salinimonas sp. HMF8227 Genome sequencing and assembly.</title>
        <authorList>
            <person name="Kang H."/>
            <person name="Kang J."/>
            <person name="Cha I."/>
            <person name="Kim H."/>
            <person name="Joh K."/>
        </authorList>
    </citation>
    <scope>NUCLEOTIDE SEQUENCE [LARGE SCALE GENOMIC DNA]</scope>
    <source>
        <strain evidence="1 2">HMF8227</strain>
    </source>
</reference>
<sequence>MKVIKLVALLCLVVIAAGLFWQRHAIACEAVSLSGYQMIAPGVFASPELNNPDSLLTPVRKGKERVEATFGVLTARPTLILVANAEQAADFGANSTATAHFTPFGTCMVLGPKGQNVDVIAHEWVHAEVGQRVGWFRFRQEIPVWFNEGVALMVDHRSPFLVKNIHLSQAEVDAVKQLNTGGAFFDGANTHKHYLASRLAVESLEPASLYSKLARIRDGENFDRVFQW</sequence>
<evidence type="ECO:0000313" key="1">
    <source>
        <dbReference type="EMBL" id="AWL10703.1"/>
    </source>
</evidence>
<dbReference type="Proteomes" id="UP000245728">
    <property type="component" value="Chromosome"/>
</dbReference>
<dbReference type="KEGG" id="salh:HMF8227_00195"/>
<dbReference type="OrthoDB" id="43895at2"/>